<reference evidence="1 2" key="1">
    <citation type="journal article" date="2019" name="Int. J. Syst. Evol. Microbiol.">
        <title>The Global Catalogue of Microorganisms (GCM) 10K type strain sequencing project: providing services to taxonomists for standard genome sequencing and annotation.</title>
        <authorList>
            <consortium name="The Broad Institute Genomics Platform"/>
            <consortium name="The Broad Institute Genome Sequencing Center for Infectious Disease"/>
            <person name="Wu L."/>
            <person name="Ma J."/>
        </authorList>
    </citation>
    <scope>NUCLEOTIDE SEQUENCE [LARGE SCALE GENOMIC DNA]</scope>
    <source>
        <strain evidence="1 2">JCM 4358</strain>
    </source>
</reference>
<accession>A0ABN3JEN5</accession>
<evidence type="ECO:0000313" key="1">
    <source>
        <dbReference type="EMBL" id="GAA2426568.1"/>
    </source>
</evidence>
<dbReference type="Proteomes" id="UP001499986">
    <property type="component" value="Unassembled WGS sequence"/>
</dbReference>
<name>A0ABN3JEN5_9ACTN</name>
<evidence type="ECO:0000313" key="2">
    <source>
        <dbReference type="Proteomes" id="UP001499986"/>
    </source>
</evidence>
<dbReference type="EMBL" id="BAAASE010000017">
    <property type="protein sequence ID" value="GAA2426568.1"/>
    <property type="molecule type" value="Genomic_DNA"/>
</dbReference>
<proteinExistence type="predicted"/>
<sequence length="63" mass="6854">MSHSKHTLAVIHKDADTASSWVNGQLSSSDYFAQARQAAAARGIAGRLLCAVREAYERLTHRA</sequence>
<comment type="caution">
    <text evidence="1">The sequence shown here is derived from an EMBL/GenBank/DDBJ whole genome shotgun (WGS) entry which is preliminary data.</text>
</comment>
<organism evidence="1 2">
    <name type="scientific">Streptomyces coeruleofuscus</name>
    <dbReference type="NCBI Taxonomy" id="66879"/>
    <lineage>
        <taxon>Bacteria</taxon>
        <taxon>Bacillati</taxon>
        <taxon>Actinomycetota</taxon>
        <taxon>Actinomycetes</taxon>
        <taxon>Kitasatosporales</taxon>
        <taxon>Streptomycetaceae</taxon>
        <taxon>Streptomyces</taxon>
    </lineage>
</organism>
<keyword evidence="2" id="KW-1185">Reference proteome</keyword>
<gene>
    <name evidence="1" type="ORF">GCM10010255_81160</name>
</gene>
<protein>
    <submittedName>
        <fullName evidence="1">Uncharacterized protein</fullName>
    </submittedName>
</protein>